<gene>
    <name evidence="1" type="ORF">JOD01_002978</name>
</gene>
<proteinExistence type="predicted"/>
<comment type="caution">
    <text evidence="1">The sequence shown here is derived from an EMBL/GenBank/DDBJ whole genome shotgun (WGS) entry which is preliminary data.</text>
</comment>
<keyword evidence="2" id="KW-1185">Reference proteome</keyword>
<dbReference type="AlphaFoldDB" id="A0A938XZX7"/>
<evidence type="ECO:0000313" key="2">
    <source>
        <dbReference type="Proteomes" id="UP000717624"/>
    </source>
</evidence>
<reference evidence="1" key="1">
    <citation type="submission" date="2021-01" db="EMBL/GenBank/DDBJ databases">
        <title>Genomic Encyclopedia of Type Strains, Phase IV (KMG-IV): sequencing the most valuable type-strain genomes for metagenomic binning, comparative biology and taxonomic classification.</title>
        <authorList>
            <person name="Goeker M."/>
        </authorList>
    </citation>
    <scope>NUCLEOTIDE SEQUENCE</scope>
    <source>
        <strain evidence="1">DSM 25523</strain>
    </source>
</reference>
<protein>
    <submittedName>
        <fullName evidence="1">Uncharacterized protein</fullName>
    </submittedName>
</protein>
<organism evidence="1 2">
    <name type="scientific">Brevibacillus fulvus</name>
    <dbReference type="NCBI Taxonomy" id="1125967"/>
    <lineage>
        <taxon>Bacteria</taxon>
        <taxon>Bacillati</taxon>
        <taxon>Bacillota</taxon>
        <taxon>Bacilli</taxon>
        <taxon>Bacillales</taxon>
        <taxon>Paenibacillaceae</taxon>
        <taxon>Brevibacillus</taxon>
    </lineage>
</organism>
<dbReference type="Proteomes" id="UP000717624">
    <property type="component" value="Unassembled WGS sequence"/>
</dbReference>
<evidence type="ECO:0000313" key="1">
    <source>
        <dbReference type="EMBL" id="MBM7591339.1"/>
    </source>
</evidence>
<accession>A0A938XZX7</accession>
<name>A0A938XZX7_9BACL</name>
<sequence length="57" mass="6435">MPQARRGISDLTASLGSLLTGLKAGFIFEPIPQFWTIFEIIFKKLLVFFTELVLLCC</sequence>
<dbReference type="EMBL" id="JAFBEB010000011">
    <property type="protein sequence ID" value="MBM7591339.1"/>
    <property type="molecule type" value="Genomic_DNA"/>
</dbReference>